<feature type="domain" description="Survival protein SurE-like phosphatase/nucleotidase" evidence="5">
    <location>
        <begin position="283"/>
        <end position="503"/>
    </location>
</feature>
<sequence length="568" mass="58278">MMTEAGYDVILSAPAENESGTGSSTATPTNLTEPCEFDTCPTGSPAEGFNASDSRLNYVNSFPVDAVRFGIQTLSPKFFGGAPDFVVSGPNVGNNLGTGTVDISGTVGAACEAAKEGIPSTAFSAAGLSQVAFTDLSNGDADTLAALVFSQLTVKFVNALLKNGPPFLPPGISVNVNYPASTSSSCASPSDFSFILTRIAPSNSVTDVETCGTDHLPGETNVVATNGCFASVSVMNAITKADVDATTQAFVLNLNMMQLPMLLFSILLVFIHACLLVRGQTKILIGNDDGWAVAIIRAQFNALANAGYDVILSCPAVNLSGTGSLSLPPTIVLIPCEFDTCPILSPAEGFNASDPRLNYVNSFPVDAINFGINTLAPELLGGAPDFVVSGPNVGNNLAVLLTSGTVGAASAAAKAGIPSAAFSGSSDSLSQVSYTTLDSDPTSTNTNASNIYATLTLKFLDALLSDIIPGPILPPGISLNVNYPAITNCPNEADYQFVLTRLVADSSATDVETCGTTQLPAESDVVGLEGCFASVSVFDASTLLDVDAATQEAVLNRLSVFLKCAPSS</sequence>
<dbReference type="GO" id="GO:0008252">
    <property type="term" value="F:nucleotidase activity"/>
    <property type="evidence" value="ECO:0007669"/>
    <property type="project" value="InterPro"/>
</dbReference>
<organism evidence="6 7">
    <name type="scientific">Lentinula edodes</name>
    <name type="common">Shiitake mushroom</name>
    <name type="synonym">Lentinus edodes</name>
    <dbReference type="NCBI Taxonomy" id="5353"/>
    <lineage>
        <taxon>Eukaryota</taxon>
        <taxon>Fungi</taxon>
        <taxon>Dikarya</taxon>
        <taxon>Basidiomycota</taxon>
        <taxon>Agaricomycotina</taxon>
        <taxon>Agaricomycetes</taxon>
        <taxon>Agaricomycetidae</taxon>
        <taxon>Agaricales</taxon>
        <taxon>Marasmiineae</taxon>
        <taxon>Omphalotaceae</taxon>
        <taxon>Lentinula</taxon>
    </lineage>
</organism>
<evidence type="ECO:0000256" key="1">
    <source>
        <dbReference type="ARBA" id="ARBA00011062"/>
    </source>
</evidence>
<evidence type="ECO:0000313" key="7">
    <source>
        <dbReference type="Proteomes" id="UP000188533"/>
    </source>
</evidence>
<feature type="domain" description="Survival protein SurE-like phosphatase/nucleotidase" evidence="5">
    <location>
        <begin position="4"/>
        <end position="186"/>
    </location>
</feature>
<reference evidence="6 7" key="1">
    <citation type="submission" date="2016-08" db="EMBL/GenBank/DDBJ databases">
        <authorList>
            <consortium name="Lentinula edodes genome sequencing consortium"/>
            <person name="Sakamoto Y."/>
            <person name="Nakade K."/>
            <person name="Sato S."/>
            <person name="Yoshida Y."/>
            <person name="Miyazaki K."/>
            <person name="Natsume S."/>
            <person name="Konno N."/>
        </authorList>
    </citation>
    <scope>NUCLEOTIDE SEQUENCE [LARGE SCALE GENOMIC DNA]</scope>
    <source>
        <strain evidence="6 7">NBRC 111202</strain>
    </source>
</reference>
<keyword evidence="7" id="KW-1185">Reference proteome</keyword>
<dbReference type="PANTHER" id="PTHR30457">
    <property type="entry name" value="5'-NUCLEOTIDASE SURE"/>
    <property type="match status" value="1"/>
</dbReference>
<dbReference type="InterPro" id="IPR030048">
    <property type="entry name" value="SurE"/>
</dbReference>
<protein>
    <submittedName>
        <fullName evidence="6">Sure-like protein</fullName>
    </submittedName>
</protein>
<dbReference type="Gene3D" id="3.40.1210.10">
    <property type="entry name" value="Survival protein SurE-like phosphatase/nucleotidase"/>
    <property type="match status" value="2"/>
</dbReference>
<dbReference type="InterPro" id="IPR002828">
    <property type="entry name" value="SurE-like_Pase/nucleotidase"/>
</dbReference>
<name>A0A1Q3DZW2_LENED</name>
<dbReference type="GO" id="GO:0046872">
    <property type="term" value="F:metal ion binding"/>
    <property type="evidence" value="ECO:0007669"/>
    <property type="project" value="UniProtKB-KW"/>
</dbReference>
<dbReference type="Proteomes" id="UP000188533">
    <property type="component" value="Unassembled WGS sequence"/>
</dbReference>
<feature type="compositionally biased region" description="Polar residues" evidence="4">
    <location>
        <begin position="18"/>
        <end position="32"/>
    </location>
</feature>
<comment type="similarity">
    <text evidence="1">Belongs to the SurE nucleotidase family.</text>
</comment>
<evidence type="ECO:0000256" key="4">
    <source>
        <dbReference type="SAM" id="MobiDB-lite"/>
    </source>
</evidence>
<dbReference type="EMBL" id="BDGU01000030">
    <property type="protein sequence ID" value="GAW00404.1"/>
    <property type="molecule type" value="Genomic_DNA"/>
</dbReference>
<evidence type="ECO:0000256" key="2">
    <source>
        <dbReference type="ARBA" id="ARBA00022723"/>
    </source>
</evidence>
<keyword evidence="3" id="KW-0378">Hydrolase</keyword>
<feature type="region of interest" description="Disordered" evidence="4">
    <location>
        <begin position="12"/>
        <end position="34"/>
    </location>
</feature>
<dbReference type="InterPro" id="IPR036523">
    <property type="entry name" value="SurE-like_sf"/>
</dbReference>
<comment type="caution">
    <text evidence="6">The sequence shown here is derived from an EMBL/GenBank/DDBJ whole genome shotgun (WGS) entry which is preliminary data.</text>
</comment>
<dbReference type="STRING" id="5353.A0A1Q3DZW2"/>
<dbReference type="AlphaFoldDB" id="A0A1Q3DZW2"/>
<evidence type="ECO:0000256" key="3">
    <source>
        <dbReference type="ARBA" id="ARBA00022801"/>
    </source>
</evidence>
<evidence type="ECO:0000313" key="6">
    <source>
        <dbReference type="EMBL" id="GAW00404.1"/>
    </source>
</evidence>
<keyword evidence="2" id="KW-0479">Metal-binding</keyword>
<dbReference type="SUPFAM" id="SSF64167">
    <property type="entry name" value="SurE-like"/>
    <property type="match status" value="2"/>
</dbReference>
<dbReference type="PANTHER" id="PTHR30457:SF0">
    <property type="entry name" value="PHOSPHATASE, PUTATIVE (AFU_ORTHOLOGUE AFUA_4G01070)-RELATED"/>
    <property type="match status" value="1"/>
</dbReference>
<evidence type="ECO:0000259" key="5">
    <source>
        <dbReference type="Pfam" id="PF01975"/>
    </source>
</evidence>
<reference evidence="6 7" key="2">
    <citation type="submission" date="2017-02" db="EMBL/GenBank/DDBJ databases">
        <title>A genome survey and senescence transcriptome analysis in Lentinula edodes.</title>
        <authorList>
            <person name="Sakamoto Y."/>
            <person name="Nakade K."/>
            <person name="Sato S."/>
            <person name="Yoshida Y."/>
            <person name="Miyazaki K."/>
            <person name="Natsume S."/>
            <person name="Konno N."/>
        </authorList>
    </citation>
    <scope>NUCLEOTIDE SEQUENCE [LARGE SCALE GENOMIC DNA]</scope>
    <source>
        <strain evidence="6 7">NBRC 111202</strain>
    </source>
</reference>
<proteinExistence type="inferred from homology"/>
<dbReference type="Pfam" id="PF01975">
    <property type="entry name" value="SurE"/>
    <property type="match status" value="2"/>
</dbReference>
<gene>
    <name evidence="6" type="ORF">LENED_001920</name>
</gene>
<accession>A0A1Q3DZW2</accession>